<dbReference type="AlphaFoldDB" id="A0AAD9X7Y4"/>
<dbReference type="InterPro" id="IPR036691">
    <property type="entry name" value="Endo/exonu/phosph_ase_sf"/>
</dbReference>
<comment type="caution">
    <text evidence="2">The sequence shown here is derived from an EMBL/GenBank/DDBJ whole genome shotgun (WGS) entry which is preliminary data.</text>
</comment>
<keyword evidence="3" id="KW-1185">Reference proteome</keyword>
<name>A0AAD9X7Y4_9ROSI</name>
<feature type="chain" id="PRO_5042069947" description="Reverse transcriptase zinc-binding domain-containing protein" evidence="1">
    <location>
        <begin position="20"/>
        <end position="604"/>
    </location>
</feature>
<evidence type="ECO:0008006" key="4">
    <source>
        <dbReference type="Google" id="ProtNLM"/>
    </source>
</evidence>
<evidence type="ECO:0000313" key="3">
    <source>
        <dbReference type="Proteomes" id="UP001280121"/>
    </source>
</evidence>
<dbReference type="SUPFAM" id="SSF56219">
    <property type="entry name" value="DNase I-like"/>
    <property type="match status" value="1"/>
</dbReference>
<dbReference type="PANTHER" id="PTHR36617:SF5">
    <property type="entry name" value="OS05G0421675 PROTEIN"/>
    <property type="match status" value="1"/>
</dbReference>
<dbReference type="EMBL" id="JANJYI010000004">
    <property type="protein sequence ID" value="KAK2654499.1"/>
    <property type="molecule type" value="Genomic_DNA"/>
</dbReference>
<reference evidence="2" key="1">
    <citation type="journal article" date="2023" name="Plant J.">
        <title>Genome sequences and population genomics provide insights into the demographic history, inbreeding, and mutation load of two 'living fossil' tree species of Dipteronia.</title>
        <authorList>
            <person name="Feng Y."/>
            <person name="Comes H.P."/>
            <person name="Chen J."/>
            <person name="Zhu S."/>
            <person name="Lu R."/>
            <person name="Zhang X."/>
            <person name="Li P."/>
            <person name="Qiu J."/>
            <person name="Olsen K.M."/>
            <person name="Qiu Y."/>
        </authorList>
    </citation>
    <scope>NUCLEOTIDE SEQUENCE</scope>
    <source>
        <strain evidence="2">KIB01</strain>
    </source>
</reference>
<evidence type="ECO:0000313" key="2">
    <source>
        <dbReference type="EMBL" id="KAK2654499.1"/>
    </source>
</evidence>
<dbReference type="Proteomes" id="UP001280121">
    <property type="component" value="Unassembled WGS sequence"/>
</dbReference>
<protein>
    <recommendedName>
        <fullName evidence="4">Reverse transcriptase zinc-binding domain-containing protein</fullName>
    </recommendedName>
</protein>
<evidence type="ECO:0000256" key="1">
    <source>
        <dbReference type="SAM" id="SignalP"/>
    </source>
</evidence>
<sequence>MVWVCLIVSLLWQVGLVGNGRVLIFDKYPKSILDGEEFHVDLCDGLEPNREDICNMGKSGLRVKLHGKKAKKVQLMMNKGILKTSLVRNWIESQCHKEMKYSVVMASAIEEISGTRRDEGESRGCGSRKILIKEKAAFKPVIKECGLNTELPRNCLSQDQLEAVVSDVDGNLVAWDSEAEIAKVLEIGVALSVSSKEDVVIDVDRNNVVWNTEKEIDKVLQTGFALGIDFGNNAEETKLKSFDNKIICDIGWKFLNKRIGVDVVGFSSGLISLWNEDRFVVTDCITDNRCIFLVGELLALKKIVGFCNVYEGSMDEERRILWEDIAKTLNSFTLPWVEGGDFNVVPDASGKIGMSFNRVASLFKEGSRSESIIKEGICVVVGDGSKIRFWEVSYSESITLRESFPTNFTLSKVKDRVIRDFGDWDGSSWSWNIPLRRLVFGWEHQQWCCFCSFIQNIKVRPNFVDALAWSFNLSGSFSVESFRKAWEERIEVNQSLVSFCWQGISPSKLEIFVWQLLNNKVFNDIEAISSLALDLIQFRVAWWFKHHGCGYSNPITSFMQCVSEHCKDTVKLKKSRVQAWVPPRMKALMVWLEVNPVRLGLVGF</sequence>
<proteinExistence type="predicted"/>
<feature type="signal peptide" evidence="1">
    <location>
        <begin position="1"/>
        <end position="19"/>
    </location>
</feature>
<organism evidence="2 3">
    <name type="scientific">Dipteronia dyeriana</name>
    <dbReference type="NCBI Taxonomy" id="168575"/>
    <lineage>
        <taxon>Eukaryota</taxon>
        <taxon>Viridiplantae</taxon>
        <taxon>Streptophyta</taxon>
        <taxon>Embryophyta</taxon>
        <taxon>Tracheophyta</taxon>
        <taxon>Spermatophyta</taxon>
        <taxon>Magnoliopsida</taxon>
        <taxon>eudicotyledons</taxon>
        <taxon>Gunneridae</taxon>
        <taxon>Pentapetalae</taxon>
        <taxon>rosids</taxon>
        <taxon>malvids</taxon>
        <taxon>Sapindales</taxon>
        <taxon>Sapindaceae</taxon>
        <taxon>Hippocastanoideae</taxon>
        <taxon>Acereae</taxon>
        <taxon>Dipteronia</taxon>
    </lineage>
</organism>
<keyword evidence="1" id="KW-0732">Signal</keyword>
<accession>A0AAD9X7Y4</accession>
<gene>
    <name evidence="2" type="ORF">Ddye_014355</name>
</gene>
<dbReference type="PANTHER" id="PTHR36617">
    <property type="entry name" value="PROTEIN, PUTATIVE-RELATED"/>
    <property type="match status" value="1"/>
</dbReference>